<protein>
    <submittedName>
        <fullName evidence="2">Uncharacterized protein</fullName>
    </submittedName>
</protein>
<proteinExistence type="predicted"/>
<reference evidence="2 3" key="1">
    <citation type="journal article" date="2012" name="J. Bacteriol.">
        <title>Draft Genome Sequence of the Soil Bacterium Burkholderia terrae Strain BS001, Which Interacts with Fungal Surface Structures.</title>
        <authorList>
            <person name="Nazir R."/>
            <person name="Hansen M.A."/>
            <person name="Sorensen S."/>
            <person name="van Elsas J.D."/>
        </authorList>
    </citation>
    <scope>NUCLEOTIDE SEQUENCE [LARGE SCALE GENOMIC DNA]</scope>
    <source>
        <strain evidence="2 3">BS001</strain>
    </source>
</reference>
<evidence type="ECO:0000313" key="3">
    <source>
        <dbReference type="Proteomes" id="UP000004980"/>
    </source>
</evidence>
<sequence>MEVPMSEAVAIVVGSFVLVTATGFVAVHYHREQMHRKLLRRLDYHRDWWDWGSARR</sequence>
<dbReference type="Proteomes" id="UP000004980">
    <property type="component" value="Unassembled WGS sequence"/>
</dbReference>
<keyword evidence="1" id="KW-0472">Membrane</keyword>
<comment type="caution">
    <text evidence="2">The sequence shown here is derived from an EMBL/GenBank/DDBJ whole genome shotgun (WGS) entry which is preliminary data.</text>
</comment>
<organism evidence="2 3">
    <name type="scientific">Paraburkholderia hospita</name>
    <dbReference type="NCBI Taxonomy" id="169430"/>
    <lineage>
        <taxon>Bacteria</taxon>
        <taxon>Pseudomonadati</taxon>
        <taxon>Pseudomonadota</taxon>
        <taxon>Betaproteobacteria</taxon>
        <taxon>Burkholderiales</taxon>
        <taxon>Burkholderiaceae</taxon>
        <taxon>Paraburkholderia</taxon>
    </lineage>
</organism>
<evidence type="ECO:0000313" key="2">
    <source>
        <dbReference type="EMBL" id="EIM94681.1"/>
    </source>
</evidence>
<keyword evidence="1" id="KW-1133">Transmembrane helix</keyword>
<dbReference type="EMBL" id="AKAU01000265">
    <property type="protein sequence ID" value="EIM94681.1"/>
    <property type="molecule type" value="Genomic_DNA"/>
</dbReference>
<accession>A0ABN0F7X0</accession>
<name>A0ABN0F7X0_9BURK</name>
<gene>
    <name evidence="2" type="ORF">WQE_43139</name>
</gene>
<feature type="transmembrane region" description="Helical" evidence="1">
    <location>
        <begin position="6"/>
        <end position="27"/>
    </location>
</feature>
<evidence type="ECO:0000256" key="1">
    <source>
        <dbReference type="SAM" id="Phobius"/>
    </source>
</evidence>
<keyword evidence="1" id="KW-0812">Transmembrane</keyword>
<keyword evidence="3" id="KW-1185">Reference proteome</keyword>